<evidence type="ECO:0000259" key="5">
    <source>
        <dbReference type="PROSITE" id="PS50026"/>
    </source>
</evidence>
<dbReference type="PANTHER" id="PTHR24034:SF89">
    <property type="entry name" value="COMPLEMENT COMPONENT C1Q RECEPTOR"/>
    <property type="match status" value="1"/>
</dbReference>
<dbReference type="PROSITE" id="PS50026">
    <property type="entry name" value="EGF_3"/>
    <property type="match status" value="1"/>
</dbReference>
<dbReference type="Gene3D" id="2.10.25.10">
    <property type="entry name" value="Laminin"/>
    <property type="match status" value="1"/>
</dbReference>
<keyword evidence="1 4" id="KW-0245">EGF-like domain</keyword>
<dbReference type="InterPro" id="IPR000742">
    <property type="entry name" value="EGF"/>
</dbReference>
<keyword evidence="3" id="KW-1015">Disulfide bond</keyword>
<dbReference type="InterPro" id="IPR050751">
    <property type="entry name" value="ECM_structural_protein"/>
</dbReference>
<evidence type="ECO:0000256" key="1">
    <source>
        <dbReference type="ARBA" id="ARBA00022536"/>
    </source>
</evidence>
<dbReference type="Pfam" id="PF07645">
    <property type="entry name" value="EGF_CA"/>
    <property type="match status" value="1"/>
</dbReference>
<dbReference type="SUPFAM" id="SSF57196">
    <property type="entry name" value="EGF/Laminin"/>
    <property type="match status" value="1"/>
</dbReference>
<dbReference type="SMART" id="SM00179">
    <property type="entry name" value="EGF_CA"/>
    <property type="match status" value="1"/>
</dbReference>
<evidence type="ECO:0000256" key="3">
    <source>
        <dbReference type="ARBA" id="ARBA00023157"/>
    </source>
</evidence>
<dbReference type="PROSITE" id="PS00010">
    <property type="entry name" value="ASX_HYDROXYL"/>
    <property type="match status" value="1"/>
</dbReference>
<keyword evidence="7" id="KW-1185">Reference proteome</keyword>
<dbReference type="PROSITE" id="PS01186">
    <property type="entry name" value="EGF_2"/>
    <property type="match status" value="1"/>
</dbReference>
<gene>
    <name evidence="6" type="ORF">OKIOD_LOCUS10351</name>
</gene>
<dbReference type="InterPro" id="IPR018097">
    <property type="entry name" value="EGF_Ca-bd_CS"/>
</dbReference>
<accession>A0ABN7SNW0</accession>
<evidence type="ECO:0000313" key="7">
    <source>
        <dbReference type="Proteomes" id="UP001158576"/>
    </source>
</evidence>
<reference evidence="6 7" key="1">
    <citation type="submission" date="2021-04" db="EMBL/GenBank/DDBJ databases">
        <authorList>
            <person name="Bliznina A."/>
        </authorList>
    </citation>
    <scope>NUCLEOTIDE SEQUENCE [LARGE SCALE GENOMIC DNA]</scope>
</reference>
<sequence>MKIDFALFSVAAASHFRAIGFEYEYVPAVRGNPVDPNSGSPAKMVVTRSIGWRRGPNADGYTNMCQVADIDTNESTGKQVLESITGPGLDESFWSYYTVTNIEMDPSVDVNSHWCFGRKTFEFELPAGTTRFDHRGDGCCTIPFSLNDGTTIGQGSYGYKSIVENPRNSSPHFFSRAIWVVAKGCEEQHFSYFGNEPGQVIPDVDPENDRIRCRWATSADGVGRFTYDEASMNAFELDEDTCIVTYRPEHDTGGPGNKPIAIMIEDRDRATNDLQHAVPSIFIAVTFEPNLEDDRSSGKKLYAGLIPEDDDDDHYRRRRSFTEQAYCDGMPRIEVREDLSEQNSLHFEWQGKYGPSIFRERRDTESSNVITIPWSASYKVGDETFFDVPRFQFSNPSGMTCAEFDEDGETTCTWVPTAEQAIKGHHSHCAEIFDPYGRPSNRICINIIFDLPDCPAGFRLVADGDSIDCQDIDECKVSTTCGANESCKNTAGGFECSCRPGFIEGDDGECVFADNAELTLQQWVDMTSDVLVGHGRAGKFTNRVEKLFRNAFYNLKEDCKTPFNAEKYGGSDFFDWSAAHSRSDFYCAQTTQVKEGFQAFIDNYSCTDGMNSRQVHRVTKFLEKLTNPYC</sequence>
<organism evidence="6 7">
    <name type="scientific">Oikopleura dioica</name>
    <name type="common">Tunicate</name>
    <dbReference type="NCBI Taxonomy" id="34765"/>
    <lineage>
        <taxon>Eukaryota</taxon>
        <taxon>Metazoa</taxon>
        <taxon>Chordata</taxon>
        <taxon>Tunicata</taxon>
        <taxon>Appendicularia</taxon>
        <taxon>Copelata</taxon>
        <taxon>Oikopleuridae</taxon>
        <taxon>Oikopleura</taxon>
    </lineage>
</organism>
<keyword evidence="2" id="KW-0677">Repeat</keyword>
<dbReference type="InterPro" id="IPR049883">
    <property type="entry name" value="NOTCH1_EGF-like"/>
</dbReference>
<dbReference type="InterPro" id="IPR001881">
    <property type="entry name" value="EGF-like_Ca-bd_dom"/>
</dbReference>
<dbReference type="PROSITE" id="PS01187">
    <property type="entry name" value="EGF_CA"/>
    <property type="match status" value="1"/>
</dbReference>
<comment type="caution">
    <text evidence="4">Lacks conserved residue(s) required for the propagation of feature annotation.</text>
</comment>
<dbReference type="PANTHER" id="PTHR24034">
    <property type="entry name" value="EGF-LIKE DOMAIN-CONTAINING PROTEIN"/>
    <property type="match status" value="1"/>
</dbReference>
<feature type="domain" description="EGF-like" evidence="5">
    <location>
        <begin position="471"/>
        <end position="511"/>
    </location>
</feature>
<dbReference type="CDD" id="cd00054">
    <property type="entry name" value="EGF_CA"/>
    <property type="match status" value="1"/>
</dbReference>
<evidence type="ECO:0000256" key="2">
    <source>
        <dbReference type="ARBA" id="ARBA00022737"/>
    </source>
</evidence>
<dbReference type="Proteomes" id="UP001158576">
    <property type="component" value="Chromosome 1"/>
</dbReference>
<evidence type="ECO:0000313" key="6">
    <source>
        <dbReference type="EMBL" id="CAG5104834.1"/>
    </source>
</evidence>
<dbReference type="EMBL" id="OU015566">
    <property type="protein sequence ID" value="CAG5104834.1"/>
    <property type="molecule type" value="Genomic_DNA"/>
</dbReference>
<dbReference type="InterPro" id="IPR000152">
    <property type="entry name" value="EGF-type_Asp/Asn_hydroxyl_site"/>
</dbReference>
<evidence type="ECO:0000256" key="4">
    <source>
        <dbReference type="PROSITE-ProRule" id="PRU00076"/>
    </source>
</evidence>
<name>A0ABN7SNW0_OIKDI</name>
<protein>
    <submittedName>
        <fullName evidence="6">Oidioi.mRNA.OKI2018_I69.chr1.g1586.t1.cds</fullName>
    </submittedName>
</protein>
<proteinExistence type="predicted"/>